<evidence type="ECO:0000256" key="1">
    <source>
        <dbReference type="ARBA" id="ARBA00022723"/>
    </source>
</evidence>
<sequence length="83" mass="9256">MGTICLLCGDRGFAKAFVDCVNCLDASVHIYCLGLDVEETCDEDFRWVCEDCETEAHIVSTDIERFSKDGKNENDPSAVQTEE</sequence>
<dbReference type="InterPro" id="IPR013083">
    <property type="entry name" value="Znf_RING/FYVE/PHD"/>
</dbReference>
<feature type="non-terminal residue" evidence="4">
    <location>
        <position position="83"/>
    </location>
</feature>
<evidence type="ECO:0000256" key="3">
    <source>
        <dbReference type="ARBA" id="ARBA00022833"/>
    </source>
</evidence>
<evidence type="ECO:0008006" key="6">
    <source>
        <dbReference type="Google" id="ProtNLM"/>
    </source>
</evidence>
<keyword evidence="5" id="KW-1185">Reference proteome</keyword>
<proteinExistence type="predicted"/>
<dbReference type="EMBL" id="KI632373">
    <property type="protein sequence ID" value="EYU17433.1"/>
    <property type="molecule type" value="Genomic_DNA"/>
</dbReference>
<keyword evidence="2" id="KW-0863">Zinc-finger</keyword>
<organism evidence="4 5">
    <name type="scientific">Erythranthe guttata</name>
    <name type="common">Yellow monkey flower</name>
    <name type="synonym">Mimulus guttatus</name>
    <dbReference type="NCBI Taxonomy" id="4155"/>
    <lineage>
        <taxon>Eukaryota</taxon>
        <taxon>Viridiplantae</taxon>
        <taxon>Streptophyta</taxon>
        <taxon>Embryophyta</taxon>
        <taxon>Tracheophyta</taxon>
        <taxon>Spermatophyta</taxon>
        <taxon>Magnoliopsida</taxon>
        <taxon>eudicotyledons</taxon>
        <taxon>Gunneridae</taxon>
        <taxon>Pentapetalae</taxon>
        <taxon>asterids</taxon>
        <taxon>lamiids</taxon>
        <taxon>Lamiales</taxon>
        <taxon>Phrymaceae</taxon>
        <taxon>Erythranthe</taxon>
    </lineage>
</organism>
<gene>
    <name evidence="4" type="ORF">MIMGU_mgv11b020635mg</name>
</gene>
<dbReference type="SUPFAM" id="SSF57903">
    <property type="entry name" value="FYVE/PHD zinc finger"/>
    <property type="match status" value="1"/>
</dbReference>
<dbReference type="AlphaFoldDB" id="A0A022PRL8"/>
<name>A0A022PRL8_ERYGU</name>
<keyword evidence="1" id="KW-0479">Metal-binding</keyword>
<evidence type="ECO:0000256" key="2">
    <source>
        <dbReference type="ARBA" id="ARBA00022771"/>
    </source>
</evidence>
<dbReference type="InterPro" id="IPR019786">
    <property type="entry name" value="Zinc_finger_PHD-type_CS"/>
</dbReference>
<dbReference type="Gene3D" id="3.30.40.10">
    <property type="entry name" value="Zinc/RING finger domain, C3HC4 (zinc finger)"/>
    <property type="match status" value="1"/>
</dbReference>
<dbReference type="Proteomes" id="UP000030748">
    <property type="component" value="Unassembled WGS sequence"/>
</dbReference>
<dbReference type="GO" id="GO:0008270">
    <property type="term" value="F:zinc ion binding"/>
    <property type="evidence" value="ECO:0007669"/>
    <property type="project" value="UniProtKB-KW"/>
</dbReference>
<reference evidence="4 5" key="1">
    <citation type="journal article" date="2013" name="Proc. Natl. Acad. Sci. U.S.A.">
        <title>Fine-scale variation in meiotic recombination in Mimulus inferred from population shotgun sequencing.</title>
        <authorList>
            <person name="Hellsten U."/>
            <person name="Wright K.M."/>
            <person name="Jenkins J."/>
            <person name="Shu S."/>
            <person name="Yuan Y."/>
            <person name="Wessler S.R."/>
            <person name="Schmutz J."/>
            <person name="Willis J.H."/>
            <person name="Rokhsar D.S."/>
        </authorList>
    </citation>
    <scope>NUCLEOTIDE SEQUENCE [LARGE SCALE GENOMIC DNA]</scope>
    <source>
        <strain evidence="5">cv. DUN x IM62</strain>
    </source>
</reference>
<dbReference type="InterPro" id="IPR011011">
    <property type="entry name" value="Znf_FYVE_PHD"/>
</dbReference>
<keyword evidence="3" id="KW-0862">Zinc</keyword>
<evidence type="ECO:0000313" key="4">
    <source>
        <dbReference type="EMBL" id="EYU17433.1"/>
    </source>
</evidence>
<protein>
    <recommendedName>
        <fullName evidence="6">PHD-type domain-containing protein</fullName>
    </recommendedName>
</protein>
<accession>A0A022PRL8</accession>
<evidence type="ECO:0000313" key="5">
    <source>
        <dbReference type="Proteomes" id="UP000030748"/>
    </source>
</evidence>
<dbReference type="PROSITE" id="PS01359">
    <property type="entry name" value="ZF_PHD_1"/>
    <property type="match status" value="1"/>
</dbReference>